<dbReference type="GO" id="GO:0016787">
    <property type="term" value="F:hydrolase activity"/>
    <property type="evidence" value="ECO:0007669"/>
    <property type="project" value="UniProtKB-KW"/>
</dbReference>
<dbReference type="Proteomes" id="UP001565236">
    <property type="component" value="Unassembled WGS sequence"/>
</dbReference>
<gene>
    <name evidence="1" type="ORF">AALT52_09010</name>
</gene>
<dbReference type="EC" id="3.1.3.-" evidence="1"/>
<dbReference type="EMBL" id="JBCLUF010000039">
    <property type="protein sequence ID" value="MEY8663024.1"/>
    <property type="molecule type" value="Genomic_DNA"/>
</dbReference>
<proteinExistence type="predicted"/>
<dbReference type="SMART" id="SM00855">
    <property type="entry name" value="PGAM"/>
    <property type="match status" value="1"/>
</dbReference>
<dbReference type="CDD" id="cd07067">
    <property type="entry name" value="HP_PGM_like"/>
    <property type="match status" value="1"/>
</dbReference>
<dbReference type="Gene3D" id="3.40.50.1240">
    <property type="entry name" value="Phosphoglycerate mutase-like"/>
    <property type="match status" value="1"/>
</dbReference>
<name>A0ABV4DRD5_9LACO</name>
<dbReference type="InterPro" id="IPR013078">
    <property type="entry name" value="His_Pase_superF_clade-1"/>
</dbReference>
<dbReference type="InterPro" id="IPR029033">
    <property type="entry name" value="His_PPase_superfam"/>
</dbReference>
<comment type="caution">
    <text evidence="1">The sequence shown here is derived from an EMBL/GenBank/DDBJ whole genome shotgun (WGS) entry which is preliminary data.</text>
</comment>
<keyword evidence="2" id="KW-1185">Reference proteome</keyword>
<dbReference type="RefSeq" id="WP_369943015.1">
    <property type="nucleotide sequence ID" value="NZ_JBCLUF010000039.1"/>
</dbReference>
<protein>
    <submittedName>
        <fullName evidence="1">Histidine phosphatase family protein</fullName>
        <ecNumber evidence="1">3.1.3.-</ecNumber>
    </submittedName>
</protein>
<dbReference type="Pfam" id="PF00300">
    <property type="entry name" value="His_Phos_1"/>
    <property type="match status" value="1"/>
</dbReference>
<keyword evidence="1" id="KW-0378">Hydrolase</keyword>
<dbReference type="PANTHER" id="PTHR48100">
    <property type="entry name" value="BROAD-SPECIFICITY PHOSPHATASE YOR283W-RELATED"/>
    <property type="match status" value="1"/>
</dbReference>
<dbReference type="SUPFAM" id="SSF53254">
    <property type="entry name" value="Phosphoglycerate mutase-like"/>
    <property type="match status" value="1"/>
</dbReference>
<sequence>MTRFYFVRHGKTEFNQADILQGARVDSPLLVESIVNAKKTGAYLQDVSFAKAYVSPQKRAQDTAKAVISQLKVRPEIITADELREFDFGDWDGDPIAKHSSDPRLYDFIHDPLHFDGSSFNAESYLDLKKRVTCELEKIFQAHPTDDVLVAAHALVISIGVKSLLGTDFNTIRKEGLVANTSITVLETDDFKDFELKTWNYTKHLE</sequence>
<organism evidence="1 2">
    <name type="scientific">Ligilactobacillus faecis</name>
    <dbReference type="NCBI Taxonomy" id="762833"/>
    <lineage>
        <taxon>Bacteria</taxon>
        <taxon>Bacillati</taxon>
        <taxon>Bacillota</taxon>
        <taxon>Bacilli</taxon>
        <taxon>Lactobacillales</taxon>
        <taxon>Lactobacillaceae</taxon>
        <taxon>Ligilactobacillus</taxon>
    </lineage>
</organism>
<evidence type="ECO:0000313" key="1">
    <source>
        <dbReference type="EMBL" id="MEY8663024.1"/>
    </source>
</evidence>
<reference evidence="1 2" key="1">
    <citation type="submission" date="2024-03" db="EMBL/GenBank/DDBJ databases">
        <title>Mouse gut bacterial collection (mGBC) of GemPharmatech.</title>
        <authorList>
            <person name="He Y."/>
            <person name="Dong L."/>
            <person name="Wu D."/>
            <person name="Gao X."/>
            <person name="Lin Z."/>
        </authorList>
    </citation>
    <scope>NUCLEOTIDE SEQUENCE [LARGE SCALE GENOMIC DNA]</scope>
    <source>
        <strain evidence="1 2">15-30</strain>
    </source>
</reference>
<dbReference type="InterPro" id="IPR050275">
    <property type="entry name" value="PGM_Phosphatase"/>
</dbReference>
<accession>A0ABV4DRD5</accession>
<evidence type="ECO:0000313" key="2">
    <source>
        <dbReference type="Proteomes" id="UP001565236"/>
    </source>
</evidence>
<dbReference type="PANTHER" id="PTHR48100:SF1">
    <property type="entry name" value="HISTIDINE PHOSPHATASE FAMILY PROTEIN-RELATED"/>
    <property type="match status" value="1"/>
</dbReference>